<dbReference type="SUPFAM" id="SSF51735">
    <property type="entry name" value="NAD(P)-binding Rossmann-fold domains"/>
    <property type="match status" value="1"/>
</dbReference>
<dbReference type="PANTHER" id="PTHR35786">
    <property type="entry name" value="REDOX-SENSING TRANSCRIPTIONAL REPRESSOR REX"/>
    <property type="match status" value="1"/>
</dbReference>
<dbReference type="InterPro" id="IPR036291">
    <property type="entry name" value="NAD(P)-bd_dom_sf"/>
</dbReference>
<dbReference type="GO" id="GO:0005737">
    <property type="term" value="C:cytoplasm"/>
    <property type="evidence" value="ECO:0007669"/>
    <property type="project" value="UniProtKB-SubCell"/>
</dbReference>
<keyword evidence="5 7" id="KW-0238">DNA-binding</keyword>
<dbReference type="InterPro" id="IPR036388">
    <property type="entry name" value="WH-like_DNA-bd_sf"/>
</dbReference>
<dbReference type="NCBIfam" id="NF003996">
    <property type="entry name" value="PRK05472.2-5"/>
    <property type="match status" value="1"/>
</dbReference>
<comment type="subcellular location">
    <subcellularLocation>
        <location evidence="7">Cytoplasm</location>
    </subcellularLocation>
</comment>
<comment type="function">
    <text evidence="7">Modulates transcription in response to changes in cellular NADH/NAD(+) redox state.</text>
</comment>
<dbReference type="Gene3D" id="1.10.10.10">
    <property type="entry name" value="Winged helix-like DNA-binding domain superfamily/Winged helix DNA-binding domain"/>
    <property type="match status" value="1"/>
</dbReference>
<dbReference type="AlphaFoldDB" id="A0A252F5N7"/>
<feature type="domain" description="CoA-binding" evidence="8">
    <location>
        <begin position="80"/>
        <end position="181"/>
    </location>
</feature>
<evidence type="ECO:0000256" key="3">
    <source>
        <dbReference type="ARBA" id="ARBA00023015"/>
    </source>
</evidence>
<dbReference type="GO" id="GO:0003700">
    <property type="term" value="F:DNA-binding transcription factor activity"/>
    <property type="evidence" value="ECO:0007669"/>
    <property type="project" value="UniProtKB-UniRule"/>
</dbReference>
<evidence type="ECO:0000256" key="5">
    <source>
        <dbReference type="ARBA" id="ARBA00023125"/>
    </source>
</evidence>
<keyword evidence="3 7" id="KW-0805">Transcription regulation</keyword>
<evidence type="ECO:0000256" key="7">
    <source>
        <dbReference type="HAMAP-Rule" id="MF_01131"/>
    </source>
</evidence>
<comment type="similarity">
    <text evidence="7">Belongs to the transcriptional regulatory Rex family.</text>
</comment>
<comment type="caution">
    <text evidence="9">The sequence shown here is derived from an EMBL/GenBank/DDBJ whole genome shotgun (WGS) entry which is preliminary data.</text>
</comment>
<dbReference type="GO" id="GO:0051775">
    <property type="term" value="P:response to redox state"/>
    <property type="evidence" value="ECO:0007669"/>
    <property type="project" value="InterPro"/>
</dbReference>
<dbReference type="InterPro" id="IPR003781">
    <property type="entry name" value="CoA-bd"/>
</dbReference>
<gene>
    <name evidence="7" type="primary">rex</name>
    <name evidence="9" type="ORF">CBW42_05685</name>
</gene>
<dbReference type="Pfam" id="PF02629">
    <property type="entry name" value="CoA_binding"/>
    <property type="match status" value="1"/>
</dbReference>
<keyword evidence="1 7" id="KW-0963">Cytoplasm</keyword>
<evidence type="ECO:0000256" key="1">
    <source>
        <dbReference type="ARBA" id="ARBA00022490"/>
    </source>
</evidence>
<keyword evidence="6 7" id="KW-0804">Transcription</keyword>
<name>A0A252F5N7_9FIRM</name>
<proteinExistence type="inferred from homology"/>
<dbReference type="Pfam" id="PF06971">
    <property type="entry name" value="Put_DNA-bind_N"/>
    <property type="match status" value="1"/>
</dbReference>
<dbReference type="EMBL" id="NHOC01000004">
    <property type="protein sequence ID" value="OUM21074.1"/>
    <property type="molecule type" value="Genomic_DNA"/>
</dbReference>
<dbReference type="InterPro" id="IPR022876">
    <property type="entry name" value="Tscrpt_rep_Rex"/>
</dbReference>
<evidence type="ECO:0000259" key="8">
    <source>
        <dbReference type="SMART" id="SM00881"/>
    </source>
</evidence>
<evidence type="ECO:0000313" key="9">
    <source>
        <dbReference type="EMBL" id="OUM21074.1"/>
    </source>
</evidence>
<dbReference type="HAMAP" id="MF_01131">
    <property type="entry name" value="Rex"/>
    <property type="match status" value="1"/>
</dbReference>
<feature type="binding site" evidence="7">
    <location>
        <begin position="91"/>
        <end position="96"/>
    </location>
    <ligand>
        <name>NAD(+)</name>
        <dbReference type="ChEBI" id="CHEBI:57540"/>
    </ligand>
</feature>
<accession>A0A252F5N7</accession>
<dbReference type="Proteomes" id="UP000194903">
    <property type="component" value="Unassembled WGS sequence"/>
</dbReference>
<evidence type="ECO:0000256" key="2">
    <source>
        <dbReference type="ARBA" id="ARBA00022491"/>
    </source>
</evidence>
<keyword evidence="10" id="KW-1185">Reference proteome</keyword>
<keyword evidence="2 7" id="KW-0678">Repressor</keyword>
<dbReference type="PANTHER" id="PTHR35786:SF1">
    <property type="entry name" value="REDOX-SENSING TRANSCRIPTIONAL REPRESSOR REX 1"/>
    <property type="match status" value="1"/>
</dbReference>
<evidence type="ECO:0000256" key="4">
    <source>
        <dbReference type="ARBA" id="ARBA00023027"/>
    </source>
</evidence>
<protein>
    <recommendedName>
        <fullName evidence="7">Redox-sensing transcriptional repressor Rex</fullName>
    </recommendedName>
</protein>
<dbReference type="SMART" id="SM00881">
    <property type="entry name" value="CoA_binding"/>
    <property type="match status" value="1"/>
</dbReference>
<keyword evidence="4 7" id="KW-0520">NAD</keyword>
<dbReference type="SUPFAM" id="SSF46785">
    <property type="entry name" value="Winged helix' DNA-binding domain"/>
    <property type="match status" value="1"/>
</dbReference>
<dbReference type="OrthoDB" id="9784760at2"/>
<dbReference type="NCBIfam" id="NF003994">
    <property type="entry name" value="PRK05472.2-3"/>
    <property type="match status" value="1"/>
</dbReference>
<dbReference type="GO" id="GO:0003677">
    <property type="term" value="F:DNA binding"/>
    <property type="evidence" value="ECO:0007669"/>
    <property type="project" value="UniProtKB-UniRule"/>
</dbReference>
<sequence>MENAKHVSKAVISRLPRYYRTLRQLANEGVGRISSKDLAAQMDLTASQIRQDLSCFGGFGQQGYGYSVDKLIVELERILGVAGSQRAILLGVGNLGRALLRNFDFSFCGVRPIAAFDTAAEVIGRDFRGIPVHALHDLELFCERERPDIAVLCVPADQAQLVSERLVRCGVRGIWNFSNVSLRQDHLGVPVENVHFSDSLMKLCYHMKATDPFEFGE</sequence>
<feature type="DNA-binding region" description="H-T-H motif" evidence="7">
    <location>
        <begin position="17"/>
        <end position="56"/>
    </location>
</feature>
<dbReference type="NCBIfam" id="NF003995">
    <property type="entry name" value="PRK05472.2-4"/>
    <property type="match status" value="1"/>
</dbReference>
<comment type="subunit">
    <text evidence="7">Homodimer.</text>
</comment>
<organism evidence="9 10">
    <name type="scientific">Butyricicoccus porcorum</name>
    <dbReference type="NCBI Taxonomy" id="1945634"/>
    <lineage>
        <taxon>Bacteria</taxon>
        <taxon>Bacillati</taxon>
        <taxon>Bacillota</taxon>
        <taxon>Clostridia</taxon>
        <taxon>Eubacteriales</taxon>
        <taxon>Butyricicoccaceae</taxon>
        <taxon>Butyricicoccus</taxon>
    </lineage>
</organism>
<dbReference type="InterPro" id="IPR009718">
    <property type="entry name" value="Rex_DNA-bd_C_dom"/>
</dbReference>
<evidence type="ECO:0000313" key="10">
    <source>
        <dbReference type="Proteomes" id="UP000194903"/>
    </source>
</evidence>
<dbReference type="Gene3D" id="3.40.50.720">
    <property type="entry name" value="NAD(P)-binding Rossmann-like Domain"/>
    <property type="match status" value="1"/>
</dbReference>
<dbReference type="RefSeq" id="WP_087018627.1">
    <property type="nucleotide sequence ID" value="NZ_CP178353.1"/>
</dbReference>
<dbReference type="GO" id="GO:0045892">
    <property type="term" value="P:negative regulation of DNA-templated transcription"/>
    <property type="evidence" value="ECO:0007669"/>
    <property type="project" value="InterPro"/>
</dbReference>
<reference evidence="9 10" key="1">
    <citation type="submission" date="2017-05" db="EMBL/GenBank/DDBJ databases">
        <title>Butyricicoccus porcorum sp. nov. a butyrate-producing bacterium from the swine intestinal tract.</title>
        <authorList>
            <person name="Trachsel J."/>
            <person name="Humphrey S."/>
            <person name="Allen H.K."/>
        </authorList>
    </citation>
    <scope>NUCLEOTIDE SEQUENCE [LARGE SCALE GENOMIC DNA]</scope>
    <source>
        <strain evidence="9">BB10</strain>
    </source>
</reference>
<evidence type="ECO:0000256" key="6">
    <source>
        <dbReference type="ARBA" id="ARBA00023163"/>
    </source>
</evidence>
<dbReference type="InterPro" id="IPR036390">
    <property type="entry name" value="WH_DNA-bd_sf"/>
</dbReference>
<dbReference type="NCBIfam" id="NF003990">
    <property type="entry name" value="PRK05472.1-4"/>
    <property type="match status" value="1"/>
</dbReference>